<evidence type="ECO:0000256" key="1">
    <source>
        <dbReference type="PROSITE-ProRule" id="PRU00339"/>
    </source>
</evidence>
<accession>A0A1G6WN17</accession>
<dbReference type="InterPro" id="IPR019734">
    <property type="entry name" value="TPR_rpt"/>
</dbReference>
<gene>
    <name evidence="5" type="ORF">SAMN05421636_101373</name>
</gene>
<dbReference type="Pfam" id="PF00515">
    <property type="entry name" value="TPR_1"/>
    <property type="match status" value="1"/>
</dbReference>
<dbReference type="Gene3D" id="2.30.30.40">
    <property type="entry name" value="SH3 Domains"/>
    <property type="match status" value="1"/>
</dbReference>
<dbReference type="Pfam" id="PF08239">
    <property type="entry name" value="SH3_3"/>
    <property type="match status" value="1"/>
</dbReference>
<feature type="repeat" description="TPR" evidence="1">
    <location>
        <begin position="54"/>
        <end position="87"/>
    </location>
</feature>
<dbReference type="SMART" id="SM00028">
    <property type="entry name" value="TPR"/>
    <property type="match status" value="2"/>
</dbReference>
<evidence type="ECO:0000256" key="2">
    <source>
        <dbReference type="SAM" id="Phobius"/>
    </source>
</evidence>
<dbReference type="PROSITE" id="PS50293">
    <property type="entry name" value="TPR_REGION"/>
    <property type="match status" value="1"/>
</dbReference>
<feature type="transmembrane region" description="Helical" evidence="2">
    <location>
        <begin position="129"/>
        <end position="150"/>
    </location>
</feature>
<dbReference type="InterPro" id="IPR003646">
    <property type="entry name" value="SH3-like_bac-type"/>
</dbReference>
<keyword evidence="2" id="KW-1133">Transmembrane helix</keyword>
<dbReference type="Gene3D" id="1.25.40.10">
    <property type="entry name" value="Tetratricopeptide repeat domain"/>
    <property type="match status" value="1"/>
</dbReference>
<keyword evidence="1" id="KW-0802">TPR repeat</keyword>
<feature type="chain" id="PRO_5011562875" evidence="3">
    <location>
        <begin position="19"/>
        <end position="252"/>
    </location>
</feature>
<dbReference type="STRING" id="641691.SAMN05421636_101373"/>
<keyword evidence="6" id="KW-1185">Reference proteome</keyword>
<dbReference type="SUPFAM" id="SSF48452">
    <property type="entry name" value="TPR-like"/>
    <property type="match status" value="1"/>
</dbReference>
<dbReference type="AlphaFoldDB" id="A0A1G6WN17"/>
<dbReference type="EMBL" id="FNAO01000001">
    <property type="protein sequence ID" value="SDD67248.1"/>
    <property type="molecule type" value="Genomic_DNA"/>
</dbReference>
<dbReference type="Proteomes" id="UP000199109">
    <property type="component" value="Unassembled WGS sequence"/>
</dbReference>
<feature type="signal peptide" evidence="3">
    <location>
        <begin position="1"/>
        <end position="18"/>
    </location>
</feature>
<evidence type="ECO:0000313" key="5">
    <source>
        <dbReference type="EMBL" id="SDD67248.1"/>
    </source>
</evidence>
<dbReference type="SMART" id="SM00287">
    <property type="entry name" value="SH3b"/>
    <property type="match status" value="1"/>
</dbReference>
<protein>
    <submittedName>
        <fullName evidence="5">Tetratricopeptide repeat-containing protein</fullName>
    </submittedName>
</protein>
<organism evidence="5 6">
    <name type="scientific">Pricia antarctica</name>
    <dbReference type="NCBI Taxonomy" id="641691"/>
    <lineage>
        <taxon>Bacteria</taxon>
        <taxon>Pseudomonadati</taxon>
        <taxon>Bacteroidota</taxon>
        <taxon>Flavobacteriia</taxon>
        <taxon>Flavobacteriales</taxon>
        <taxon>Flavobacteriaceae</taxon>
        <taxon>Pricia</taxon>
    </lineage>
</organism>
<evidence type="ECO:0000259" key="4">
    <source>
        <dbReference type="SMART" id="SM00287"/>
    </source>
</evidence>
<proteinExistence type="predicted"/>
<dbReference type="RefSeq" id="WP_091865122.1">
    <property type="nucleotide sequence ID" value="NZ_FNAO01000001.1"/>
</dbReference>
<sequence length="252" mass="28597">MKKILFIVTLLIGIAAFAQNKALFDRATESYNGGEYQAAVDSYLEILEEGKHSPELYYNLGNAYYKLNQIAPSIYYYEKALLLKPNDSEIKNNLSYARNMTLDAIETMPETGFAKIYNSLLGYLSFDQWAYVAVVFVVLFVLLYIAFYYFRYASRKRSAFVLSIVSLFIAILSLVFAYLEYNAFNADRPAIVFAQESSVKSEPNKKSQEAFALHAGTKVIILDALNGWKKIRIADGTTGWISSEDIKVLKDF</sequence>
<keyword evidence="3" id="KW-0732">Signal</keyword>
<evidence type="ECO:0000256" key="3">
    <source>
        <dbReference type="SAM" id="SignalP"/>
    </source>
</evidence>
<feature type="transmembrane region" description="Helical" evidence="2">
    <location>
        <begin position="159"/>
        <end position="179"/>
    </location>
</feature>
<evidence type="ECO:0000313" key="6">
    <source>
        <dbReference type="Proteomes" id="UP000199109"/>
    </source>
</evidence>
<keyword evidence="2" id="KW-0812">Transmembrane</keyword>
<keyword evidence="2" id="KW-0472">Membrane</keyword>
<dbReference type="PROSITE" id="PS50005">
    <property type="entry name" value="TPR"/>
    <property type="match status" value="1"/>
</dbReference>
<reference evidence="5 6" key="1">
    <citation type="submission" date="2016-10" db="EMBL/GenBank/DDBJ databases">
        <authorList>
            <person name="de Groot N.N."/>
        </authorList>
    </citation>
    <scope>NUCLEOTIDE SEQUENCE [LARGE SCALE GENOMIC DNA]</scope>
    <source>
        <strain evidence="5 6">DSM 23421</strain>
    </source>
</reference>
<name>A0A1G6WN17_9FLAO</name>
<dbReference type="OrthoDB" id="9776208at2"/>
<feature type="domain" description="SH3b" evidence="4">
    <location>
        <begin position="187"/>
        <end position="249"/>
    </location>
</feature>
<dbReference type="InterPro" id="IPR011990">
    <property type="entry name" value="TPR-like_helical_dom_sf"/>
</dbReference>